<evidence type="ECO:0000313" key="3">
    <source>
        <dbReference type="Proteomes" id="UP000004088"/>
    </source>
</evidence>
<dbReference type="HOGENOM" id="CLU_473221_0_0_4"/>
<dbReference type="GO" id="GO:0003676">
    <property type="term" value="F:nucleic acid binding"/>
    <property type="evidence" value="ECO:0007669"/>
    <property type="project" value="InterPro"/>
</dbReference>
<dbReference type="STRING" id="888741.HMPREF9098_1825"/>
<accession>F0F140</accession>
<organism evidence="2 3">
    <name type="scientific">Kingella denitrificans ATCC 33394</name>
    <dbReference type="NCBI Taxonomy" id="888741"/>
    <lineage>
        <taxon>Bacteria</taxon>
        <taxon>Pseudomonadati</taxon>
        <taxon>Pseudomonadota</taxon>
        <taxon>Betaproteobacteria</taxon>
        <taxon>Neisseriales</taxon>
        <taxon>Neisseriaceae</taxon>
        <taxon>Kingella</taxon>
    </lineage>
</organism>
<dbReference type="InterPro" id="IPR011856">
    <property type="entry name" value="tRNA_endonuc-like_dom_sf"/>
</dbReference>
<dbReference type="Pfam" id="PF09002">
    <property type="entry name" value="Card1_endonuc"/>
    <property type="match status" value="1"/>
</dbReference>
<dbReference type="Gene3D" id="3.40.50.10770">
    <property type="entry name" value="Hypothetical protein VC1899 like domain (Restriction endonuclease-like)"/>
    <property type="match status" value="1"/>
</dbReference>
<proteinExistence type="predicted"/>
<protein>
    <recommendedName>
        <fullName evidence="1">Card1 endonuclease domain-containing protein</fullName>
    </recommendedName>
</protein>
<keyword evidence="3" id="KW-1185">Reference proteome</keyword>
<name>F0F140_9NEIS</name>
<evidence type="ECO:0000259" key="1">
    <source>
        <dbReference type="Pfam" id="PF09002"/>
    </source>
</evidence>
<dbReference type="InterPro" id="IPR015093">
    <property type="entry name" value="Card1_endonucl_dom"/>
</dbReference>
<dbReference type="Proteomes" id="UP000004088">
    <property type="component" value="Unassembled WGS sequence"/>
</dbReference>
<dbReference type="RefSeq" id="WP_003783769.1">
    <property type="nucleotide sequence ID" value="NZ_GL870929.1"/>
</dbReference>
<dbReference type="SUPFAM" id="SSF52980">
    <property type="entry name" value="Restriction endonuclease-like"/>
    <property type="match status" value="1"/>
</dbReference>
<reference evidence="2 3" key="1">
    <citation type="submission" date="2011-01" db="EMBL/GenBank/DDBJ databases">
        <authorList>
            <person name="Muzny D."/>
            <person name="Qin X."/>
            <person name="Deng J."/>
            <person name="Jiang H."/>
            <person name="Liu Y."/>
            <person name="Qu J."/>
            <person name="Song X.-Z."/>
            <person name="Zhang L."/>
            <person name="Thornton R."/>
            <person name="Coyle M."/>
            <person name="Francisco L."/>
            <person name="Jackson L."/>
            <person name="Javaid M."/>
            <person name="Korchina V."/>
            <person name="Kovar C."/>
            <person name="Mata R."/>
            <person name="Mathew T."/>
            <person name="Ngo R."/>
            <person name="Nguyen L."/>
            <person name="Nguyen N."/>
            <person name="Okwuonu G."/>
            <person name="Ongeri F."/>
            <person name="Pham C."/>
            <person name="Simmons D."/>
            <person name="Wilczek-Boney K."/>
            <person name="Hale W."/>
            <person name="Jakkamsetti A."/>
            <person name="Pham P."/>
            <person name="Ruth R."/>
            <person name="San Lucas F."/>
            <person name="Warren J."/>
            <person name="Zhang J."/>
            <person name="Zhao Z."/>
            <person name="Zhou C."/>
            <person name="Zhu D."/>
            <person name="Lee S."/>
            <person name="Bess C."/>
            <person name="Blankenburg K."/>
            <person name="Forbes L."/>
            <person name="Fu Q."/>
            <person name="Gubbala S."/>
            <person name="Hirani K."/>
            <person name="Jayaseelan J.C."/>
            <person name="Lara F."/>
            <person name="Munidasa M."/>
            <person name="Palculict T."/>
            <person name="Patil S."/>
            <person name="Pu L.-L."/>
            <person name="Saada N."/>
            <person name="Tang L."/>
            <person name="Weissenberger G."/>
            <person name="Zhu Y."/>
            <person name="Hemphill L."/>
            <person name="Shang Y."/>
            <person name="Youmans B."/>
            <person name="Ayvaz T."/>
            <person name="Ross M."/>
            <person name="Santibanez J."/>
            <person name="Aqrawi P."/>
            <person name="Gross S."/>
            <person name="Joshi V."/>
            <person name="Fowler G."/>
            <person name="Nazareth L."/>
            <person name="Reid J."/>
            <person name="Worley K."/>
            <person name="Petrosino J."/>
            <person name="Highlander S."/>
            <person name="Gibbs R."/>
        </authorList>
    </citation>
    <scope>NUCLEOTIDE SEQUENCE [LARGE SCALE GENOMIC DNA]</scope>
    <source>
        <strain evidence="2 3">ATCC 33394</strain>
    </source>
</reference>
<evidence type="ECO:0000313" key="2">
    <source>
        <dbReference type="EMBL" id="EGC16738.1"/>
    </source>
</evidence>
<dbReference type="InterPro" id="IPR011335">
    <property type="entry name" value="Restrct_endonuc-II-like"/>
</dbReference>
<feature type="domain" description="Card1 endonuclease" evidence="1">
    <location>
        <begin position="436"/>
        <end position="556"/>
    </location>
</feature>
<dbReference type="Gene3D" id="3.40.1350.10">
    <property type="match status" value="1"/>
</dbReference>
<comment type="caution">
    <text evidence="2">The sequence shown here is derived from an EMBL/GenBank/DDBJ whole genome shotgun (WGS) entry which is preliminary data.</text>
</comment>
<dbReference type="EMBL" id="AEWV01000036">
    <property type="protein sequence ID" value="EGC16738.1"/>
    <property type="molecule type" value="Genomic_DNA"/>
</dbReference>
<dbReference type="AlphaFoldDB" id="F0F140"/>
<sequence length="586" mass="66493">MNKYLMTWYGMTDFRASLGLEQTTGPVLGALLAEDYTDVIILGFTHPDKTENRAVEFQQKTAEIEGSDPAITKQFLDLFSNTTEAHNHFTQWLEKQLRDAGKKVNVSFHPVGLKHLNDTEGIYDAATQSLNAVAALEGEKLVTLYLSPGTPVMAFVWAFAALRHPTLKKRLIASSQPERPPERIVLPSEWLEWHGRQVRTTDADSEQYDAIFHLFGEQRVPNLLGVIQFSSRKHIFVNSAQFPADIMKQFLGEAEYGEIAVDPYDPENVRSTILDLIAKMPADAKVGFNLTGGTKLMYAGALAACRKVNATPFYFNSRNNQMVYLNDFKTVETKLIPSVETFIQLNSNNLFISKAGHWADIPGIESSDRKSLTNELWQARSKISRLYRELSRYNDSFQPFELHNGDIYAKLSKDKSAKISIGPKHFEFKEWPDFAKYLSGGWFEEFTFMKLQPLVDAGLIKDMRIGLEVSFKEDDADKSSSSFSAQLSNLFGDTYQELDITFTDGRRLYVIECKAGNVNSEHVMKLQNIVRYFGGIEGRAILASCFYPKNKVVRKKIDDSKNLLSVSGNNLFRRLEEMIQPRGYHR</sequence>
<gene>
    <name evidence="2" type="ORF">HMPREF9098_1825</name>
</gene>